<evidence type="ECO:0000313" key="12">
    <source>
        <dbReference type="Proteomes" id="UP000189722"/>
    </source>
</evidence>
<reference evidence="10 13" key="2">
    <citation type="journal article" date="2023" name="Int. J. Syst. Evol. Microbiol.">
        <title>The observation of taxonomic boundaries for the 16SrII and 16SrXXV phytoplasmas using genome-based delimitation.</title>
        <authorList>
            <person name="Rodrigues Jardim B."/>
            <person name="Tran-Nguyen L.T.T."/>
            <person name="Gambley C."/>
            <person name="Al-Sadi A.M."/>
            <person name="Al-Subhi A.M."/>
            <person name="Foissac X."/>
            <person name="Salar P."/>
            <person name="Cai H."/>
            <person name="Yang J.Y."/>
            <person name="Davis R."/>
            <person name="Jones L."/>
            <person name="Rodoni B."/>
            <person name="Constable F.E."/>
        </authorList>
    </citation>
    <scope>NUCLEOTIDE SEQUENCE [LARGE SCALE GENOMIC DNA]</scope>
    <source>
        <strain evidence="10">BAWM-OMN-P75</strain>
    </source>
</reference>
<dbReference type="PANTHER" id="PTHR43311">
    <property type="entry name" value="GLUTAMATE--TRNA LIGASE"/>
    <property type="match status" value="1"/>
</dbReference>
<accession>A0A1S9M5M5</accession>
<evidence type="ECO:0000256" key="3">
    <source>
        <dbReference type="ARBA" id="ARBA00022741"/>
    </source>
</evidence>
<dbReference type="Gene3D" id="1.10.1160.10">
    <property type="entry name" value="Glutamyl-trna Synthetase, Domain 2"/>
    <property type="match status" value="1"/>
</dbReference>
<dbReference type="Pfam" id="PF19269">
    <property type="entry name" value="Anticodon_2"/>
    <property type="match status" value="1"/>
</dbReference>
<proteinExistence type="inferred from homology"/>
<protein>
    <recommendedName>
        <fullName evidence="7">Glutamate--tRNA ligase</fullName>
        <ecNumber evidence="7">6.1.1.17</ecNumber>
    </recommendedName>
    <alternativeName>
        <fullName evidence="7">Glutamyl-tRNA synthetase</fullName>
        <shortName evidence="7">GluRS</shortName>
    </alternativeName>
</protein>
<dbReference type="InterPro" id="IPR020058">
    <property type="entry name" value="Glu/Gln-tRNA-synth_Ib_cat-dom"/>
</dbReference>
<dbReference type="GO" id="GO:0008270">
    <property type="term" value="F:zinc ion binding"/>
    <property type="evidence" value="ECO:0007669"/>
    <property type="project" value="InterPro"/>
</dbReference>
<dbReference type="InterPro" id="IPR000924">
    <property type="entry name" value="Glu/Gln-tRNA-synth"/>
</dbReference>
<comment type="subunit">
    <text evidence="7">Monomer.</text>
</comment>
<comment type="subcellular location">
    <subcellularLocation>
        <location evidence="7">Cytoplasm</location>
    </subcellularLocation>
</comment>
<dbReference type="Proteomes" id="UP000189722">
    <property type="component" value="Unassembled WGS sequence"/>
</dbReference>
<reference evidence="11 12" key="1">
    <citation type="submission" date="2017-02" db="EMBL/GenBank/DDBJ databases">
        <title>A draft genome of 'Candidatus Phytoplasma aurantifolia' the agent of the witches-broom disease of lime.</title>
        <authorList>
            <person name="Foissac X."/>
            <person name="Carle P."/>
        </authorList>
    </citation>
    <scope>NUCLEOTIDE SEQUENCE [LARGE SCALE GENOMIC DNA]</scope>
    <source>
        <strain evidence="11 12">WBDL</strain>
    </source>
</reference>
<dbReference type="HAMAP" id="MF_00022">
    <property type="entry name" value="Glu_tRNA_synth_type1"/>
    <property type="match status" value="1"/>
</dbReference>
<dbReference type="PRINTS" id="PR00987">
    <property type="entry name" value="TRNASYNTHGLU"/>
</dbReference>
<feature type="domain" description="Glutamyl/glutaminyl-tRNA synthetase class Ib catalytic" evidence="8">
    <location>
        <begin position="4"/>
        <end position="110"/>
    </location>
</feature>
<feature type="domain" description="Aminoacyl-tRNA synthetase class I anticodon-binding" evidence="9">
    <location>
        <begin position="302"/>
        <end position="441"/>
    </location>
</feature>
<feature type="binding site" evidence="7">
    <location>
        <position position="219"/>
    </location>
    <ligand>
        <name>ATP</name>
        <dbReference type="ChEBI" id="CHEBI:30616"/>
    </ligand>
</feature>
<dbReference type="OrthoDB" id="9807503at2"/>
<evidence type="ECO:0000256" key="7">
    <source>
        <dbReference type="HAMAP-Rule" id="MF_00022"/>
    </source>
</evidence>
<dbReference type="InterPro" id="IPR001412">
    <property type="entry name" value="aa-tRNA-synth_I_CS"/>
</dbReference>
<evidence type="ECO:0000259" key="8">
    <source>
        <dbReference type="Pfam" id="PF00749"/>
    </source>
</evidence>
<dbReference type="GO" id="GO:0005524">
    <property type="term" value="F:ATP binding"/>
    <property type="evidence" value="ECO:0007669"/>
    <property type="project" value="UniProtKB-UniRule"/>
</dbReference>
<evidence type="ECO:0000313" key="11">
    <source>
        <dbReference type="EMBL" id="OOP60575.1"/>
    </source>
</evidence>
<dbReference type="Proteomes" id="UP001383392">
    <property type="component" value="Unassembled WGS sequence"/>
</dbReference>
<dbReference type="InterPro" id="IPR004527">
    <property type="entry name" value="Glu-tRNA-ligase_bac/mito"/>
</dbReference>
<gene>
    <name evidence="7 10" type="primary">gltX</name>
    <name evidence="11" type="ORF">B2G44_00240</name>
    <name evidence="10" type="ORF">OC712_00135</name>
</gene>
<dbReference type="Gene3D" id="3.40.50.620">
    <property type="entry name" value="HUPs"/>
    <property type="match status" value="2"/>
</dbReference>
<comment type="function">
    <text evidence="7">Catalyzes the attachment of glutamate to tRNA(Glu) in a two-step reaction: glutamate is first activated by ATP to form Glu-AMP and then transferred to the acceptor end of tRNA(Glu).</text>
</comment>
<evidence type="ECO:0000256" key="2">
    <source>
        <dbReference type="ARBA" id="ARBA00022598"/>
    </source>
</evidence>
<dbReference type="SUPFAM" id="SSF52374">
    <property type="entry name" value="Nucleotidylyl transferase"/>
    <property type="match status" value="1"/>
</dbReference>
<evidence type="ECO:0000313" key="10">
    <source>
        <dbReference type="EMBL" id="MEK0308903.1"/>
    </source>
</evidence>
<dbReference type="PROSITE" id="PS00178">
    <property type="entry name" value="AA_TRNA_LIGASE_I"/>
    <property type="match status" value="1"/>
</dbReference>
<comment type="caution">
    <text evidence="7">Lacks conserved residue(s) required for the propagation of feature annotation.</text>
</comment>
<dbReference type="CDD" id="cd00808">
    <property type="entry name" value="GluRS_core"/>
    <property type="match status" value="1"/>
</dbReference>
<dbReference type="InterPro" id="IPR049940">
    <property type="entry name" value="GluQ/Sye"/>
</dbReference>
<dbReference type="InterPro" id="IPR008925">
    <property type="entry name" value="aa_tRNA-synth_I_cd-bd_sf"/>
</dbReference>
<keyword evidence="3 7" id="KW-0547">Nucleotide-binding</keyword>
<dbReference type="EMBL" id="JAOSJG010000001">
    <property type="protein sequence ID" value="MEK0308903.1"/>
    <property type="molecule type" value="Genomic_DNA"/>
</dbReference>
<comment type="caution">
    <text evidence="11">The sequence shown here is derived from an EMBL/GenBank/DDBJ whole genome shotgun (WGS) entry which is preliminary data.</text>
</comment>
<dbReference type="Pfam" id="PF00749">
    <property type="entry name" value="tRNA-synt_1c"/>
    <property type="match status" value="2"/>
</dbReference>
<feature type="domain" description="Glutamyl/glutaminyl-tRNA synthetase class Ib catalytic" evidence="8">
    <location>
        <begin position="114"/>
        <end position="287"/>
    </location>
</feature>
<organism evidence="11 12">
    <name type="scientific">Candidatus Phytoplasma citri</name>
    <dbReference type="NCBI Taxonomy" id="180978"/>
    <lineage>
        <taxon>Bacteria</taxon>
        <taxon>Bacillati</taxon>
        <taxon>Mycoplasmatota</taxon>
        <taxon>Mollicutes</taxon>
        <taxon>Acholeplasmatales</taxon>
        <taxon>Acholeplasmataceae</taxon>
        <taxon>Candidatus Phytoplasma</taxon>
        <taxon>16SrII (Peanut WB group)</taxon>
    </lineage>
</organism>
<evidence type="ECO:0000259" key="9">
    <source>
        <dbReference type="Pfam" id="PF19269"/>
    </source>
</evidence>
<dbReference type="Gene3D" id="3.90.800.10">
    <property type="entry name" value="Glutamyl-tRNA Synthetase, Domain 3"/>
    <property type="match status" value="1"/>
</dbReference>
<name>A0A1S9M5M5_9MOLU</name>
<dbReference type="RefSeq" id="WP_078122867.1">
    <property type="nucleotide sequence ID" value="NZ_JAOSJG010000001.1"/>
</dbReference>
<dbReference type="Gene3D" id="1.10.10.350">
    <property type="match status" value="1"/>
</dbReference>
<dbReference type="EMBL" id="MWKN01000002">
    <property type="protein sequence ID" value="OOP60575.1"/>
    <property type="molecule type" value="Genomic_DNA"/>
</dbReference>
<dbReference type="GO" id="GO:0000049">
    <property type="term" value="F:tRNA binding"/>
    <property type="evidence" value="ECO:0007669"/>
    <property type="project" value="InterPro"/>
</dbReference>
<keyword evidence="6 7" id="KW-0030">Aminoacyl-tRNA synthetase</keyword>
<evidence type="ECO:0000256" key="6">
    <source>
        <dbReference type="ARBA" id="ARBA00023146"/>
    </source>
</evidence>
<dbReference type="STRING" id="180978.B2G44_00240"/>
<dbReference type="SUPFAM" id="SSF48163">
    <property type="entry name" value="An anticodon-binding domain of class I aminoacyl-tRNA synthetases"/>
    <property type="match status" value="1"/>
</dbReference>
<comment type="catalytic activity">
    <reaction evidence="7">
        <text>tRNA(Glu) + L-glutamate + ATP = L-glutamyl-tRNA(Glu) + AMP + diphosphate</text>
        <dbReference type="Rhea" id="RHEA:23540"/>
        <dbReference type="Rhea" id="RHEA-COMP:9663"/>
        <dbReference type="Rhea" id="RHEA-COMP:9680"/>
        <dbReference type="ChEBI" id="CHEBI:29985"/>
        <dbReference type="ChEBI" id="CHEBI:30616"/>
        <dbReference type="ChEBI" id="CHEBI:33019"/>
        <dbReference type="ChEBI" id="CHEBI:78442"/>
        <dbReference type="ChEBI" id="CHEBI:78520"/>
        <dbReference type="ChEBI" id="CHEBI:456215"/>
        <dbReference type="EC" id="6.1.1.17"/>
    </reaction>
</comment>
<keyword evidence="7" id="KW-0963">Cytoplasm</keyword>
<keyword evidence="13" id="KW-1185">Reference proteome</keyword>
<dbReference type="GO" id="GO:0005829">
    <property type="term" value="C:cytosol"/>
    <property type="evidence" value="ECO:0007669"/>
    <property type="project" value="TreeGrafter"/>
</dbReference>
<dbReference type="PANTHER" id="PTHR43311:SF2">
    <property type="entry name" value="GLUTAMATE--TRNA LIGASE, MITOCHONDRIAL-RELATED"/>
    <property type="match status" value="1"/>
</dbReference>
<feature type="short sequence motif" description="'KMSKS' region" evidence="7">
    <location>
        <begin position="216"/>
        <end position="220"/>
    </location>
</feature>
<comment type="similarity">
    <text evidence="1 7">Belongs to the class-I aminoacyl-tRNA synthetase family. Glutamate--tRNA ligase type 1 subfamily.</text>
</comment>
<dbReference type="NCBIfam" id="TIGR00464">
    <property type="entry name" value="gltX_bact"/>
    <property type="match status" value="1"/>
</dbReference>
<keyword evidence="5 7" id="KW-0648">Protein biosynthesis</keyword>
<dbReference type="GO" id="GO:0006424">
    <property type="term" value="P:glutamyl-tRNA aminoacylation"/>
    <property type="evidence" value="ECO:0007669"/>
    <property type="project" value="UniProtKB-UniRule"/>
</dbReference>
<dbReference type="InterPro" id="IPR045462">
    <property type="entry name" value="aa-tRNA-synth_I_cd-bd"/>
</dbReference>
<dbReference type="InterPro" id="IPR020751">
    <property type="entry name" value="aa-tRNA-synth_I_codon-bd_sub2"/>
</dbReference>
<evidence type="ECO:0000256" key="5">
    <source>
        <dbReference type="ARBA" id="ARBA00022917"/>
    </source>
</evidence>
<dbReference type="GO" id="GO:0004818">
    <property type="term" value="F:glutamate-tRNA ligase activity"/>
    <property type="evidence" value="ECO:0007669"/>
    <property type="project" value="UniProtKB-UniRule"/>
</dbReference>
<dbReference type="InterPro" id="IPR033910">
    <property type="entry name" value="GluRS_core"/>
</dbReference>
<keyword evidence="4 7" id="KW-0067">ATP-binding</keyword>
<keyword evidence="2 7" id="KW-0436">Ligase</keyword>
<evidence type="ECO:0000256" key="1">
    <source>
        <dbReference type="ARBA" id="ARBA00007894"/>
    </source>
</evidence>
<dbReference type="InterPro" id="IPR020061">
    <property type="entry name" value="Glu_tRNA_lig_a-bdl"/>
</dbReference>
<dbReference type="AlphaFoldDB" id="A0A1S9M5M5"/>
<evidence type="ECO:0000256" key="4">
    <source>
        <dbReference type="ARBA" id="ARBA00022840"/>
    </source>
</evidence>
<sequence>MESVRVRYAPSPTGNGLHIGNARTAFFNYLFAHVFKGSFVIRIEDTDVFRNVIGSEEKQLLQLKWLGLDWSEGPDIGGSYGPYRQSERLSVYDKYTRILLEKKLAYKVYSHSYKNNYVVRFRVPKDQQYSFVDLIRGPISFASKDIEDWIILKENGYPTYNYAVVIDDYLMKISHILRGEEHITNTPKQIMIYKAFNWKIPNFAHMSLILDQNKRKMSKRNCDDVIQFIEQYRNLGYLPEAILNFLFFLGFSPNTNQTILNKENIINLFDMKRFIKDPAVFDISKLNFINREYLKKLSLEELVAKVKVFFKQFQIDLEHDRISKLVSLLRDRIYYIQEIIDLYRFFFVTEHLVTHELKFFLTEHKGYELIPILLEMFHKLDIFKSFELKQIILNLKQDFNMDLKIFFKIVRILCTCQLQGPNLFDYLELLGKDKVLKNLEKFKLIFD</sequence>
<dbReference type="InterPro" id="IPR014729">
    <property type="entry name" value="Rossmann-like_a/b/a_fold"/>
</dbReference>
<evidence type="ECO:0000313" key="13">
    <source>
        <dbReference type="Proteomes" id="UP001383392"/>
    </source>
</evidence>
<dbReference type="EC" id="6.1.1.17" evidence="7"/>